<feature type="coiled-coil region" evidence="9">
    <location>
        <begin position="58"/>
        <end position="137"/>
    </location>
</feature>
<name>A0A1R2B905_9CILI</name>
<dbReference type="GO" id="GO:0007030">
    <property type="term" value="P:Golgi organization"/>
    <property type="evidence" value="ECO:0007669"/>
    <property type="project" value="TreeGrafter"/>
</dbReference>
<protein>
    <recommendedName>
        <fullName evidence="3">Conserved oligomeric Golgi complex subunit 7</fullName>
    </recommendedName>
    <alternativeName>
        <fullName evidence="8">Component of oligomeric Golgi complex 7</fullName>
    </alternativeName>
</protein>
<organism evidence="10 11">
    <name type="scientific">Stentor coeruleus</name>
    <dbReference type="NCBI Taxonomy" id="5963"/>
    <lineage>
        <taxon>Eukaryota</taxon>
        <taxon>Sar</taxon>
        <taxon>Alveolata</taxon>
        <taxon>Ciliophora</taxon>
        <taxon>Postciliodesmatophora</taxon>
        <taxon>Heterotrichea</taxon>
        <taxon>Heterotrichida</taxon>
        <taxon>Stentoridae</taxon>
        <taxon>Stentor</taxon>
    </lineage>
</organism>
<evidence type="ECO:0000256" key="8">
    <source>
        <dbReference type="ARBA" id="ARBA00031345"/>
    </source>
</evidence>
<evidence type="ECO:0000313" key="10">
    <source>
        <dbReference type="EMBL" id="OMJ73070.1"/>
    </source>
</evidence>
<dbReference type="GO" id="GO:0017119">
    <property type="term" value="C:Golgi transport complex"/>
    <property type="evidence" value="ECO:0007669"/>
    <property type="project" value="InterPro"/>
</dbReference>
<comment type="subcellular location">
    <subcellularLocation>
        <location evidence="1">Golgi apparatus membrane</location>
        <topology evidence="1">Peripheral membrane protein</topology>
    </subcellularLocation>
</comment>
<dbReference type="GO" id="GO:0000139">
    <property type="term" value="C:Golgi membrane"/>
    <property type="evidence" value="ECO:0007669"/>
    <property type="project" value="UniProtKB-SubCell"/>
</dbReference>
<reference evidence="10 11" key="1">
    <citation type="submission" date="2016-11" db="EMBL/GenBank/DDBJ databases">
        <title>The macronuclear genome of Stentor coeruleus: a giant cell with tiny introns.</title>
        <authorList>
            <person name="Slabodnick M."/>
            <person name="Ruby J.G."/>
            <person name="Reiff S.B."/>
            <person name="Swart E.C."/>
            <person name="Gosai S."/>
            <person name="Prabakaran S."/>
            <person name="Witkowska E."/>
            <person name="Larue G.E."/>
            <person name="Fisher S."/>
            <person name="Freeman R.M."/>
            <person name="Gunawardena J."/>
            <person name="Chu W."/>
            <person name="Stover N.A."/>
            <person name="Gregory B.D."/>
            <person name="Nowacki M."/>
            <person name="Derisi J."/>
            <person name="Roy S.W."/>
            <person name="Marshall W.F."/>
            <person name="Sood P."/>
        </authorList>
    </citation>
    <scope>NUCLEOTIDE SEQUENCE [LARGE SCALE GENOMIC DNA]</scope>
    <source>
        <strain evidence="10">WM001</strain>
    </source>
</reference>
<sequence length="667" mass="77130">MDSILEEGADVRECLNVILRNPSTIDQDLSNLAIKLQLIEQDLELNLDYQSYSALTTMQLLKSEIDSIYKQTENLIQEAAIVESTLNQIITPEIRQLQHDHEELNRMNSEINHLKEIEHLESKIQKASELMHTNTNESASLIKSLYNTYKKIENSPQYAHYKEKISDVVEEFEQTLTNFSFDAAKSKNIQQLKKLAGSFACIERSDKFKEILSLCRIESITQSPIPNNLDAFCVIRDTLQSEIIVFKELIEKPEESLKEFVMQYLSKIDFSDVFKYINLDNLETFFDQFLSLSKSLKNSIGNLQSLELYLEVFSKIVPIEKQFFERLEKTSARPISLESWTKETSILLAELENSWNRVLRISFGTCGYDWAKMAEEVLSSKISQLGENYSEIFNFSVDLIPDFEKVDFTFKFKWDYANKFVKVYEEIIKTYLQLENISEKCRNSYLQSMTTSYFSPQLETQKELQTLIFKSNIKLQKNSIGFITFLREGGVFFIKALEMVGKELEICQNYVEKLLMSAINGKIQEYSALDVWKSEETLFSQSPSQHIITCGEHILAILQFLNASDDEFYGKAFHLLFSSKPPGELRHSKALHFWIVVFFNKFLRIYIANVGRIKELTSKGKEYLLADVDYVFNIAQALGIYKQEELSCGQSLLALKNKLQASKDISS</sequence>
<comment type="caution">
    <text evidence="10">The sequence shown here is derived from an EMBL/GenBank/DDBJ whole genome shotgun (WGS) entry which is preliminary data.</text>
</comment>
<comment type="similarity">
    <text evidence="2">Belongs to the COG7 family.</text>
</comment>
<evidence type="ECO:0000256" key="3">
    <source>
        <dbReference type="ARBA" id="ARBA00020984"/>
    </source>
</evidence>
<evidence type="ECO:0000256" key="2">
    <source>
        <dbReference type="ARBA" id="ARBA00005831"/>
    </source>
</evidence>
<dbReference type="InterPro" id="IPR019335">
    <property type="entry name" value="COG7"/>
</dbReference>
<keyword evidence="5" id="KW-0653">Protein transport</keyword>
<evidence type="ECO:0000256" key="1">
    <source>
        <dbReference type="ARBA" id="ARBA00004395"/>
    </source>
</evidence>
<dbReference type="OrthoDB" id="245173at2759"/>
<proteinExistence type="inferred from homology"/>
<evidence type="ECO:0000256" key="9">
    <source>
        <dbReference type="SAM" id="Coils"/>
    </source>
</evidence>
<keyword evidence="6" id="KW-0333">Golgi apparatus</keyword>
<dbReference type="GO" id="GO:0006890">
    <property type="term" value="P:retrograde vesicle-mediated transport, Golgi to endoplasmic reticulum"/>
    <property type="evidence" value="ECO:0007669"/>
    <property type="project" value="TreeGrafter"/>
</dbReference>
<dbReference type="Proteomes" id="UP000187209">
    <property type="component" value="Unassembled WGS sequence"/>
</dbReference>
<evidence type="ECO:0000256" key="4">
    <source>
        <dbReference type="ARBA" id="ARBA00022448"/>
    </source>
</evidence>
<dbReference type="EMBL" id="MPUH01000849">
    <property type="protein sequence ID" value="OMJ73070.1"/>
    <property type="molecule type" value="Genomic_DNA"/>
</dbReference>
<dbReference type="GO" id="GO:0006886">
    <property type="term" value="P:intracellular protein transport"/>
    <property type="evidence" value="ECO:0007669"/>
    <property type="project" value="InterPro"/>
</dbReference>
<keyword evidence="4" id="KW-0813">Transport</keyword>
<dbReference type="AlphaFoldDB" id="A0A1R2B905"/>
<evidence type="ECO:0000256" key="5">
    <source>
        <dbReference type="ARBA" id="ARBA00022927"/>
    </source>
</evidence>
<accession>A0A1R2B905</accession>
<dbReference type="PANTHER" id="PTHR21443:SF0">
    <property type="entry name" value="CONSERVED OLIGOMERIC GOLGI COMPLEX SUBUNIT 7"/>
    <property type="match status" value="1"/>
</dbReference>
<keyword evidence="7" id="KW-0472">Membrane</keyword>
<keyword evidence="9" id="KW-0175">Coiled coil</keyword>
<gene>
    <name evidence="10" type="ORF">SteCoe_28320</name>
</gene>
<evidence type="ECO:0000256" key="7">
    <source>
        <dbReference type="ARBA" id="ARBA00023136"/>
    </source>
</evidence>
<keyword evidence="11" id="KW-1185">Reference proteome</keyword>
<evidence type="ECO:0000313" key="11">
    <source>
        <dbReference type="Proteomes" id="UP000187209"/>
    </source>
</evidence>
<dbReference type="PANTHER" id="PTHR21443">
    <property type="entry name" value="CONSERVED OLIGOMERIC GOLGI COMPLEX COMPONENT 7"/>
    <property type="match status" value="1"/>
</dbReference>
<evidence type="ECO:0000256" key="6">
    <source>
        <dbReference type="ARBA" id="ARBA00023034"/>
    </source>
</evidence>